<sequence length="95" mass="10544">MADVVWTPQARADLAAVEDYYVEVAPAYADIVVDGLLGSVRRLATFPLSGRSVPEIADPAIREVVWREYRVIYWADEAHVEVLTVLHTSQQFGAA</sequence>
<evidence type="ECO:0000256" key="1">
    <source>
        <dbReference type="ARBA" id="ARBA00006226"/>
    </source>
</evidence>
<reference evidence="3 4" key="1">
    <citation type="submission" date="2023-09" db="EMBL/GenBank/DDBJ databases">
        <authorList>
            <person name="Rey-Velasco X."/>
        </authorList>
    </citation>
    <scope>NUCLEOTIDE SEQUENCE [LARGE SCALE GENOMIC DNA]</scope>
    <source>
        <strain evidence="3 4">F394</strain>
    </source>
</reference>
<organism evidence="3 4">
    <name type="scientific">Rubrivirga litoralis</name>
    <dbReference type="NCBI Taxonomy" id="3075598"/>
    <lineage>
        <taxon>Bacteria</taxon>
        <taxon>Pseudomonadati</taxon>
        <taxon>Rhodothermota</taxon>
        <taxon>Rhodothermia</taxon>
        <taxon>Rhodothermales</taxon>
        <taxon>Rubricoccaceae</taxon>
        <taxon>Rubrivirga</taxon>
    </lineage>
</organism>
<dbReference type="Proteomes" id="UP001267426">
    <property type="component" value="Unassembled WGS sequence"/>
</dbReference>
<evidence type="ECO:0000256" key="2">
    <source>
        <dbReference type="ARBA" id="ARBA00022649"/>
    </source>
</evidence>
<dbReference type="RefSeq" id="WP_311661429.1">
    <property type="nucleotide sequence ID" value="NZ_JAVRHT010000001.1"/>
</dbReference>
<dbReference type="EMBL" id="JAVRHT010000001">
    <property type="protein sequence ID" value="MDT0630373.1"/>
    <property type="molecule type" value="Genomic_DNA"/>
</dbReference>
<dbReference type="Pfam" id="PF05016">
    <property type="entry name" value="ParE_toxin"/>
    <property type="match status" value="1"/>
</dbReference>
<evidence type="ECO:0000313" key="4">
    <source>
        <dbReference type="Proteomes" id="UP001267426"/>
    </source>
</evidence>
<comment type="caution">
    <text evidence="3">The sequence shown here is derived from an EMBL/GenBank/DDBJ whole genome shotgun (WGS) entry which is preliminary data.</text>
</comment>
<keyword evidence="2" id="KW-1277">Toxin-antitoxin system</keyword>
<dbReference type="PANTHER" id="PTHR33755">
    <property type="entry name" value="TOXIN PARE1-RELATED"/>
    <property type="match status" value="1"/>
</dbReference>
<protein>
    <submittedName>
        <fullName evidence="3">Type II toxin-antitoxin system RelE/ParE family toxin</fullName>
    </submittedName>
</protein>
<proteinExistence type="inferred from homology"/>
<dbReference type="Gene3D" id="3.30.2310.20">
    <property type="entry name" value="RelE-like"/>
    <property type="match status" value="1"/>
</dbReference>
<dbReference type="InterPro" id="IPR051803">
    <property type="entry name" value="TA_system_RelE-like_toxin"/>
</dbReference>
<gene>
    <name evidence="3" type="ORF">RM540_01320</name>
</gene>
<accession>A0ABU3BM88</accession>
<evidence type="ECO:0000313" key="3">
    <source>
        <dbReference type="EMBL" id="MDT0630373.1"/>
    </source>
</evidence>
<comment type="similarity">
    <text evidence="1">Belongs to the RelE toxin family.</text>
</comment>
<keyword evidence="4" id="KW-1185">Reference proteome</keyword>
<name>A0ABU3BM88_9BACT</name>
<dbReference type="InterPro" id="IPR007712">
    <property type="entry name" value="RelE/ParE_toxin"/>
</dbReference>
<dbReference type="InterPro" id="IPR035093">
    <property type="entry name" value="RelE/ParE_toxin_dom_sf"/>
</dbReference>